<dbReference type="EMBL" id="RLII01000021">
    <property type="protein sequence ID" value="RXE58278.1"/>
    <property type="molecule type" value="Genomic_DNA"/>
</dbReference>
<dbReference type="CDD" id="cd05233">
    <property type="entry name" value="SDR_c"/>
    <property type="match status" value="1"/>
</dbReference>
<accession>A0A4Q0I259</accession>
<dbReference type="PRINTS" id="PR00080">
    <property type="entry name" value="SDRFAMILY"/>
</dbReference>
<evidence type="ECO:0000313" key="3">
    <source>
        <dbReference type="EMBL" id="RXE58278.1"/>
    </source>
</evidence>
<dbReference type="InterPro" id="IPR051122">
    <property type="entry name" value="SDR_DHRS6-like"/>
</dbReference>
<keyword evidence="4" id="KW-1185">Reference proteome</keyword>
<name>A0A4Q0I259_9FIRM</name>
<evidence type="ECO:0000256" key="2">
    <source>
        <dbReference type="ARBA" id="ARBA00023002"/>
    </source>
</evidence>
<keyword evidence="2" id="KW-0560">Oxidoreductase</keyword>
<gene>
    <name evidence="3" type="ORF">EFD62_13330</name>
</gene>
<dbReference type="FunFam" id="3.40.50.720:FF:000084">
    <property type="entry name" value="Short-chain dehydrogenase reductase"/>
    <property type="match status" value="1"/>
</dbReference>
<dbReference type="Gene3D" id="3.40.50.720">
    <property type="entry name" value="NAD(P)-binding Rossmann-like Domain"/>
    <property type="match status" value="1"/>
</dbReference>
<dbReference type="PRINTS" id="PR00081">
    <property type="entry name" value="GDHRDH"/>
</dbReference>
<comment type="similarity">
    <text evidence="1">Belongs to the short-chain dehydrogenases/reductases (SDR) family.</text>
</comment>
<dbReference type="GO" id="GO:0008206">
    <property type="term" value="P:bile acid metabolic process"/>
    <property type="evidence" value="ECO:0007669"/>
    <property type="project" value="UniProtKB-ARBA"/>
</dbReference>
<organism evidence="3 4">
    <name type="scientific">Acetivibrio mesophilus</name>
    <dbReference type="NCBI Taxonomy" id="2487273"/>
    <lineage>
        <taxon>Bacteria</taxon>
        <taxon>Bacillati</taxon>
        <taxon>Bacillota</taxon>
        <taxon>Clostridia</taxon>
        <taxon>Eubacteriales</taxon>
        <taxon>Oscillospiraceae</taxon>
        <taxon>Acetivibrio</taxon>
    </lineage>
</organism>
<protein>
    <submittedName>
        <fullName evidence="3">SDR family oxidoreductase</fullName>
    </submittedName>
</protein>
<evidence type="ECO:0000256" key="1">
    <source>
        <dbReference type="ARBA" id="ARBA00006484"/>
    </source>
</evidence>
<proteinExistence type="inferred from homology"/>
<dbReference type="Proteomes" id="UP000289166">
    <property type="component" value="Unassembled WGS sequence"/>
</dbReference>
<reference evidence="4" key="1">
    <citation type="submission" date="2018-11" db="EMBL/GenBank/DDBJ databases">
        <title>Genome sequencing of a novel mesophilic and cellulolytic organism within the genus Hungateiclostridium.</title>
        <authorList>
            <person name="Rettenmaier R."/>
            <person name="Liebl W."/>
            <person name="Zverlov V."/>
        </authorList>
    </citation>
    <scope>NUCLEOTIDE SEQUENCE [LARGE SCALE GENOMIC DNA]</scope>
    <source>
        <strain evidence="4">N2K1</strain>
    </source>
</reference>
<dbReference type="GO" id="GO:0016491">
    <property type="term" value="F:oxidoreductase activity"/>
    <property type="evidence" value="ECO:0007669"/>
    <property type="project" value="UniProtKB-KW"/>
</dbReference>
<dbReference type="InterPro" id="IPR002347">
    <property type="entry name" value="SDR_fam"/>
</dbReference>
<dbReference type="InterPro" id="IPR036291">
    <property type="entry name" value="NAD(P)-bd_dom_sf"/>
</dbReference>
<dbReference type="OrthoDB" id="9803333at2"/>
<dbReference type="PANTHER" id="PTHR43477">
    <property type="entry name" value="DIHYDROANTICAPSIN 7-DEHYDROGENASE"/>
    <property type="match status" value="1"/>
</dbReference>
<dbReference type="SUPFAM" id="SSF51735">
    <property type="entry name" value="NAD(P)-binding Rossmann-fold domains"/>
    <property type="match status" value="1"/>
</dbReference>
<dbReference type="AlphaFoldDB" id="A0A4Q0I259"/>
<comment type="caution">
    <text evidence="3">The sequence shown here is derived from an EMBL/GenBank/DDBJ whole genome shotgun (WGS) entry which is preliminary data.</text>
</comment>
<dbReference type="RefSeq" id="WP_128706264.1">
    <property type="nucleotide sequence ID" value="NZ_RLII01000021.1"/>
</dbReference>
<evidence type="ECO:0000313" key="4">
    <source>
        <dbReference type="Proteomes" id="UP000289166"/>
    </source>
</evidence>
<dbReference type="PANTHER" id="PTHR43477:SF1">
    <property type="entry name" value="DIHYDROANTICAPSIN 7-DEHYDROGENASE"/>
    <property type="match status" value="1"/>
</dbReference>
<dbReference type="Pfam" id="PF13561">
    <property type="entry name" value="adh_short_C2"/>
    <property type="match status" value="1"/>
</dbReference>
<sequence>MLNLSNKKIIITGAASGIGKAIAAQSVDCGAIVIAVDIDSDGLERLEKEKGKNNIIPFVFDASKMEQVELFFSEIEGYTGYPDCLINNVGIYYGKSILDYTQEEIDRVLEVNIKSAVYFSKKFAQYKMRNKEHGCIINMSSVSGQESSSDAIYGLSKAALIGLTKSNAMNFSPYVRVNAIAPGIIDTPMMKTISSSRLAQYRERELISEPLTPEQVANTAIFLISDAAKHYTGAVFDINNGCYLR</sequence>